<name>A0A8T0Q2T9_PANVG</name>
<dbReference type="AlphaFoldDB" id="A0A8T0Q2T9"/>
<evidence type="ECO:0000313" key="3">
    <source>
        <dbReference type="Proteomes" id="UP000823388"/>
    </source>
</evidence>
<dbReference type="Proteomes" id="UP000823388">
    <property type="component" value="Chromosome 7N"/>
</dbReference>
<feature type="compositionally biased region" description="Low complexity" evidence="1">
    <location>
        <begin position="22"/>
        <end position="35"/>
    </location>
</feature>
<proteinExistence type="predicted"/>
<feature type="region of interest" description="Disordered" evidence="1">
    <location>
        <begin position="1"/>
        <end position="35"/>
    </location>
</feature>
<organism evidence="2 3">
    <name type="scientific">Panicum virgatum</name>
    <name type="common">Blackwell switchgrass</name>
    <dbReference type="NCBI Taxonomy" id="38727"/>
    <lineage>
        <taxon>Eukaryota</taxon>
        <taxon>Viridiplantae</taxon>
        <taxon>Streptophyta</taxon>
        <taxon>Embryophyta</taxon>
        <taxon>Tracheophyta</taxon>
        <taxon>Spermatophyta</taxon>
        <taxon>Magnoliopsida</taxon>
        <taxon>Liliopsida</taxon>
        <taxon>Poales</taxon>
        <taxon>Poaceae</taxon>
        <taxon>PACMAD clade</taxon>
        <taxon>Panicoideae</taxon>
        <taxon>Panicodae</taxon>
        <taxon>Paniceae</taxon>
        <taxon>Panicinae</taxon>
        <taxon>Panicum</taxon>
        <taxon>Panicum sect. Hiantes</taxon>
    </lineage>
</organism>
<comment type="caution">
    <text evidence="2">The sequence shown here is derived from an EMBL/GenBank/DDBJ whole genome shotgun (WGS) entry which is preliminary data.</text>
</comment>
<protein>
    <submittedName>
        <fullName evidence="2">Uncharacterized protein</fullName>
    </submittedName>
</protein>
<gene>
    <name evidence="2" type="ORF">PVAP13_7NG355600</name>
</gene>
<evidence type="ECO:0000256" key="1">
    <source>
        <dbReference type="SAM" id="MobiDB-lite"/>
    </source>
</evidence>
<keyword evidence="3" id="KW-1185">Reference proteome</keyword>
<accession>A0A8T0Q2T9</accession>
<evidence type="ECO:0000313" key="2">
    <source>
        <dbReference type="EMBL" id="KAG2567428.1"/>
    </source>
</evidence>
<sequence length="115" mass="12279">MPAAPARRSRPSRRSWGQRPQRGTGAAAPRTPARPAVWAWRAPANPDFAVGADMAALRERQPSWRGCGTTAQDLTPVTFLPPFPVASTHPCPPSVAFLTPPSRAHQLGALEAAHT</sequence>
<reference evidence="2" key="1">
    <citation type="submission" date="2020-05" db="EMBL/GenBank/DDBJ databases">
        <title>WGS assembly of Panicum virgatum.</title>
        <authorList>
            <person name="Lovell J.T."/>
            <person name="Jenkins J."/>
            <person name="Shu S."/>
            <person name="Juenger T.E."/>
            <person name="Schmutz J."/>
        </authorList>
    </citation>
    <scope>NUCLEOTIDE SEQUENCE</scope>
    <source>
        <strain evidence="2">AP13</strain>
    </source>
</reference>
<dbReference type="EMBL" id="CM029050">
    <property type="protein sequence ID" value="KAG2567428.1"/>
    <property type="molecule type" value="Genomic_DNA"/>
</dbReference>